<dbReference type="InterPro" id="IPR006115">
    <property type="entry name" value="6PGDH_NADP-bd"/>
</dbReference>
<proteinExistence type="predicted"/>
<dbReference type="GO" id="GO:0050661">
    <property type="term" value="F:NADP binding"/>
    <property type="evidence" value="ECO:0007669"/>
    <property type="project" value="InterPro"/>
</dbReference>
<dbReference type="EMBL" id="CP021377">
    <property type="protein sequence ID" value="ART84059.1"/>
    <property type="molecule type" value="Genomic_DNA"/>
</dbReference>
<dbReference type="KEGG" id="opf:CBP31_12945"/>
<protein>
    <submittedName>
        <fullName evidence="2">NAD-dependent dehydratase</fullName>
    </submittedName>
</protein>
<dbReference type="Gene3D" id="3.40.50.720">
    <property type="entry name" value="NAD(P)-binding Rossmann-like Domain"/>
    <property type="match status" value="1"/>
</dbReference>
<dbReference type="SUPFAM" id="SSF51735">
    <property type="entry name" value="NAD(P)-binding Rossmann-fold domains"/>
    <property type="match status" value="1"/>
</dbReference>
<organism evidence="2 3">
    <name type="scientific">Oceanisphaera profunda</name>
    <dbReference type="NCBI Taxonomy" id="1416627"/>
    <lineage>
        <taxon>Bacteria</taxon>
        <taxon>Pseudomonadati</taxon>
        <taxon>Pseudomonadota</taxon>
        <taxon>Gammaproteobacteria</taxon>
        <taxon>Aeromonadales</taxon>
        <taxon>Aeromonadaceae</taxon>
        <taxon>Oceanisphaera</taxon>
    </lineage>
</organism>
<sequence length="282" mass="30175">MDSRAASTVDSCSHSSGHSVAIVGLGWLGEPLALTLQQLGYQVAGTTTTADKASRLAALGIQTLLWNLDAPLPTQWPTALAADTLIVCVPPGKVDNYAQRLGEVARLAADGGVQRLLFTSATSIYSGLGAQREADAKPDSERGERMQATENAMHASGVLQVMCLRLSGLVGGSREPGRFLAGRSFEGGEEPINLVAQEDLLRFMPALLARNDWPSVLNVSAPHHPSRREFYSQAAKLRGLAPPQFSGGGEGKTIDGSAISRYLSLDYLVTDWFDWLAERNRS</sequence>
<evidence type="ECO:0000313" key="3">
    <source>
        <dbReference type="Proteomes" id="UP000243937"/>
    </source>
</evidence>
<dbReference type="Pfam" id="PF03446">
    <property type="entry name" value="NAD_binding_2"/>
    <property type="match status" value="1"/>
</dbReference>
<name>A0A1Y0D930_9GAMM</name>
<reference evidence="2 3" key="1">
    <citation type="journal article" date="2014" name="Int. J. Syst. Evol. Microbiol.">
        <title>Oceanisphaera profunda sp. nov., a marine bacterium isolated from deep-sea sediment, and emended description of the genus Oceanisphaera.</title>
        <authorList>
            <person name="Xu Z."/>
            <person name="Zhang X.Y."/>
            <person name="Su H.N."/>
            <person name="Yu Z.C."/>
            <person name="Liu C."/>
            <person name="Li H."/>
            <person name="Chen X.L."/>
            <person name="Song X.Y."/>
            <person name="Xie B.B."/>
            <person name="Qin Q.L."/>
            <person name="Zhou B.C."/>
            <person name="Shi M."/>
            <person name="Huang Y."/>
            <person name="Zhang Y.Z."/>
        </authorList>
    </citation>
    <scope>NUCLEOTIDE SEQUENCE [LARGE SCALE GENOMIC DNA]</scope>
    <source>
        <strain evidence="2 3">SM1222</strain>
    </source>
</reference>
<evidence type="ECO:0000313" key="2">
    <source>
        <dbReference type="EMBL" id="ART84059.1"/>
    </source>
</evidence>
<dbReference type="InterPro" id="IPR036291">
    <property type="entry name" value="NAD(P)-bd_dom_sf"/>
</dbReference>
<feature type="domain" description="6-phosphogluconate dehydrogenase NADP-binding" evidence="1">
    <location>
        <begin position="20"/>
        <end position="92"/>
    </location>
</feature>
<accession>A0A1Y0D930</accession>
<keyword evidence="3" id="KW-1185">Reference proteome</keyword>
<dbReference type="AlphaFoldDB" id="A0A1Y0D930"/>
<evidence type="ECO:0000259" key="1">
    <source>
        <dbReference type="Pfam" id="PF03446"/>
    </source>
</evidence>
<dbReference type="Proteomes" id="UP000243937">
    <property type="component" value="Chromosome"/>
</dbReference>
<gene>
    <name evidence="2" type="ORF">CBP31_12945</name>
</gene>